<dbReference type="RefSeq" id="WP_217678282.1">
    <property type="nucleotide sequence ID" value="NZ_JAHRVA010000005.1"/>
</dbReference>
<evidence type="ECO:0000256" key="4">
    <source>
        <dbReference type="ARBA" id="ARBA00022491"/>
    </source>
</evidence>
<dbReference type="SMART" id="SM00382">
    <property type="entry name" value="AAA"/>
    <property type="match status" value="1"/>
</dbReference>
<evidence type="ECO:0000259" key="19">
    <source>
        <dbReference type="PROSITE" id="PS50110"/>
    </source>
</evidence>
<evidence type="ECO:0000256" key="7">
    <source>
        <dbReference type="ARBA" id="ARBA00022840"/>
    </source>
</evidence>
<comment type="function">
    <text evidence="16">Member of the two-component regulatory system NtrB/NtrC, which controls expression of the nitrogen-regulated (ntr) genes in response to nitrogen limitation. Phosphorylated NtrC binds directly to DNA and stimulates the formation of open promoter-sigma54-RNA polymerase complexes.</text>
</comment>
<keyword evidence="8" id="KW-0902">Two-component regulatory system</keyword>
<dbReference type="PANTHER" id="PTHR32071">
    <property type="entry name" value="TRANSCRIPTIONAL REGULATORY PROTEIN"/>
    <property type="match status" value="1"/>
</dbReference>
<dbReference type="AlphaFoldDB" id="A0A949UTX4"/>
<keyword evidence="10" id="KW-0238">DNA-binding</keyword>
<dbReference type="PROSITE" id="PS00688">
    <property type="entry name" value="SIGMA54_INTERACT_3"/>
    <property type="match status" value="1"/>
</dbReference>
<keyword evidence="21" id="KW-1185">Reference proteome</keyword>
<accession>A0A949UTX4</accession>
<dbReference type="GO" id="GO:0005737">
    <property type="term" value="C:cytoplasm"/>
    <property type="evidence" value="ECO:0007669"/>
    <property type="project" value="UniProtKB-SubCell"/>
</dbReference>
<evidence type="ECO:0000256" key="1">
    <source>
        <dbReference type="ARBA" id="ARBA00004496"/>
    </source>
</evidence>
<dbReference type="InterPro" id="IPR003593">
    <property type="entry name" value="AAA+_ATPase"/>
</dbReference>
<dbReference type="PROSITE" id="PS00676">
    <property type="entry name" value="SIGMA54_INTERACT_2"/>
    <property type="match status" value="1"/>
</dbReference>
<keyword evidence="11" id="KW-0010">Activator</keyword>
<evidence type="ECO:0000256" key="9">
    <source>
        <dbReference type="ARBA" id="ARBA00023015"/>
    </source>
</evidence>
<dbReference type="Pfam" id="PF02954">
    <property type="entry name" value="HTH_8"/>
    <property type="match status" value="1"/>
</dbReference>
<keyword evidence="5 17" id="KW-0597">Phosphoprotein</keyword>
<proteinExistence type="predicted"/>
<evidence type="ECO:0000256" key="8">
    <source>
        <dbReference type="ARBA" id="ARBA00023012"/>
    </source>
</evidence>
<evidence type="ECO:0000256" key="5">
    <source>
        <dbReference type="ARBA" id="ARBA00022553"/>
    </source>
</evidence>
<feature type="domain" description="Response regulatory" evidence="19">
    <location>
        <begin position="4"/>
        <end position="119"/>
    </location>
</feature>
<dbReference type="GO" id="GO:0043565">
    <property type="term" value="F:sequence-specific DNA binding"/>
    <property type="evidence" value="ECO:0007669"/>
    <property type="project" value="InterPro"/>
</dbReference>
<dbReference type="Pfam" id="PF00072">
    <property type="entry name" value="Response_reg"/>
    <property type="match status" value="1"/>
</dbReference>
<feature type="modified residue" description="4-aspartylphosphate" evidence="17">
    <location>
        <position position="54"/>
    </location>
</feature>
<evidence type="ECO:0000256" key="10">
    <source>
        <dbReference type="ARBA" id="ARBA00023125"/>
    </source>
</evidence>
<dbReference type="Pfam" id="PF25601">
    <property type="entry name" value="AAA_lid_14"/>
    <property type="match status" value="1"/>
</dbReference>
<evidence type="ECO:0000256" key="14">
    <source>
        <dbReference type="ARBA" id="ARBA00029881"/>
    </source>
</evidence>
<dbReference type="CDD" id="cd00009">
    <property type="entry name" value="AAA"/>
    <property type="match status" value="1"/>
</dbReference>
<dbReference type="GO" id="GO:0005524">
    <property type="term" value="F:ATP binding"/>
    <property type="evidence" value="ECO:0007669"/>
    <property type="project" value="UniProtKB-KW"/>
</dbReference>
<dbReference type="InterPro" id="IPR058031">
    <property type="entry name" value="AAA_lid_NorR"/>
</dbReference>
<dbReference type="InterPro" id="IPR001789">
    <property type="entry name" value="Sig_transdc_resp-reg_receiver"/>
</dbReference>
<dbReference type="CDD" id="cd00156">
    <property type="entry name" value="REC"/>
    <property type="match status" value="1"/>
</dbReference>
<dbReference type="InterPro" id="IPR025944">
    <property type="entry name" value="Sigma_54_int_dom_CS"/>
</dbReference>
<comment type="subcellular location">
    <subcellularLocation>
        <location evidence="1">Cytoplasm</location>
    </subcellularLocation>
</comment>
<evidence type="ECO:0000313" key="20">
    <source>
        <dbReference type="EMBL" id="MBV2144285.1"/>
    </source>
</evidence>
<keyword evidence="4" id="KW-0678">Repressor</keyword>
<evidence type="ECO:0000256" key="3">
    <source>
        <dbReference type="ARBA" id="ARBA00022490"/>
    </source>
</evidence>
<evidence type="ECO:0000256" key="11">
    <source>
        <dbReference type="ARBA" id="ARBA00023159"/>
    </source>
</evidence>
<organism evidence="20 21">
    <name type="scientific">Falsochrobactrum tianjinense</name>
    <dbReference type="NCBI Taxonomy" id="2706015"/>
    <lineage>
        <taxon>Bacteria</taxon>
        <taxon>Pseudomonadati</taxon>
        <taxon>Pseudomonadota</taxon>
        <taxon>Alphaproteobacteria</taxon>
        <taxon>Hyphomicrobiales</taxon>
        <taxon>Brucellaceae</taxon>
        <taxon>Falsochrobactrum</taxon>
    </lineage>
</organism>
<evidence type="ECO:0000256" key="2">
    <source>
        <dbReference type="ARBA" id="ARBA00019059"/>
    </source>
</evidence>
<evidence type="ECO:0000256" key="12">
    <source>
        <dbReference type="ARBA" id="ARBA00023163"/>
    </source>
</evidence>
<dbReference type="PROSITE" id="PS50110">
    <property type="entry name" value="RESPONSE_REGULATORY"/>
    <property type="match status" value="1"/>
</dbReference>
<keyword evidence="7" id="KW-0067">ATP-binding</keyword>
<evidence type="ECO:0000256" key="16">
    <source>
        <dbReference type="ARBA" id="ARBA00043886"/>
    </source>
</evidence>
<keyword evidence="13" id="KW-0535">Nitrogen fixation</keyword>
<evidence type="ECO:0000256" key="13">
    <source>
        <dbReference type="ARBA" id="ARBA00023231"/>
    </source>
</evidence>
<dbReference type="Proteomes" id="UP000752297">
    <property type="component" value="Unassembled WGS sequence"/>
</dbReference>
<keyword evidence="3" id="KW-0963">Cytoplasm</keyword>
<dbReference type="InterPro" id="IPR002078">
    <property type="entry name" value="Sigma_54_int"/>
</dbReference>
<dbReference type="InterPro" id="IPR025943">
    <property type="entry name" value="Sigma_54_int_dom_ATP-bd_2"/>
</dbReference>
<evidence type="ECO:0000256" key="6">
    <source>
        <dbReference type="ARBA" id="ARBA00022741"/>
    </source>
</evidence>
<evidence type="ECO:0000313" key="21">
    <source>
        <dbReference type="Proteomes" id="UP000752297"/>
    </source>
</evidence>
<sequence>MSTRILIADDDPIHRRNLEAAILRMGYRTLLADGGLSTLGFISSRKDISLILLDLAMPDMDGYTVLARMRNANINIPVLALVQNEDMQKAMRAIKLGAADFVTKPVAFERLQISVANAFKLDALTHEVKRTRSSLKTHILLSDMVTKSPEMGKVAILARRVTALDTPLLIEGEVGTGKETLARAICCGGARWQAPFVSVDCRSLTPENAEEELFGQSVPSSCATRDSDPIKIAGKLVGAHGGILFLDEVGELPYRVQLRLFKAIQADPVSALSDARIIASSSCCVFDLVQMGRFHAGLYHWLASYLIKIPSLRNRIEDIPILAHRFMVHFAGEERLGHITGIKPFALELLKNYNWPGNVRELKNTIFQAVLLCEENALSARDFRHAGLDAGLHYAGAAYGGQHADERANGAGGVPLAGEHVRHGSFSGVDTDGEVRTLAAAEEEMIRFAISHYDGQISEVARRLGIGRTTLYRKLKDYGIDVASIAGKGRSEGEDRCTPVPGRVSNG</sequence>
<gene>
    <name evidence="20" type="ORF">KUG47_12355</name>
</gene>
<dbReference type="GO" id="GO:0006355">
    <property type="term" value="P:regulation of DNA-templated transcription"/>
    <property type="evidence" value="ECO:0007669"/>
    <property type="project" value="InterPro"/>
</dbReference>
<keyword evidence="9" id="KW-0805">Transcription regulation</keyword>
<dbReference type="SMART" id="SM00448">
    <property type="entry name" value="REC"/>
    <property type="match status" value="1"/>
</dbReference>
<feature type="domain" description="Sigma-54 factor interaction" evidence="18">
    <location>
        <begin position="144"/>
        <end position="371"/>
    </location>
</feature>
<comment type="caution">
    <text evidence="20">The sequence shown here is derived from an EMBL/GenBank/DDBJ whole genome shotgun (WGS) entry which is preliminary data.</text>
</comment>
<keyword evidence="12" id="KW-0804">Transcription</keyword>
<dbReference type="EMBL" id="JAHRVA010000005">
    <property type="protein sequence ID" value="MBV2144285.1"/>
    <property type="molecule type" value="Genomic_DNA"/>
</dbReference>
<keyword evidence="6" id="KW-0547">Nucleotide-binding</keyword>
<evidence type="ECO:0000256" key="17">
    <source>
        <dbReference type="PROSITE-ProRule" id="PRU00169"/>
    </source>
</evidence>
<evidence type="ECO:0000259" key="18">
    <source>
        <dbReference type="PROSITE" id="PS50045"/>
    </source>
</evidence>
<name>A0A949UTX4_9HYPH</name>
<dbReference type="PROSITE" id="PS50045">
    <property type="entry name" value="SIGMA54_INTERACT_4"/>
    <property type="match status" value="1"/>
</dbReference>
<dbReference type="GO" id="GO:0000160">
    <property type="term" value="P:phosphorelay signal transduction system"/>
    <property type="evidence" value="ECO:0007669"/>
    <property type="project" value="UniProtKB-KW"/>
</dbReference>
<dbReference type="Pfam" id="PF00158">
    <property type="entry name" value="Sigma54_activat"/>
    <property type="match status" value="1"/>
</dbReference>
<dbReference type="InterPro" id="IPR002197">
    <property type="entry name" value="HTH_Fis"/>
</dbReference>
<dbReference type="PANTHER" id="PTHR32071:SF95">
    <property type="entry name" value="DNA-BINDING TRANSCRIPTIONAL REGULATOR NTRC"/>
    <property type="match status" value="1"/>
</dbReference>
<evidence type="ECO:0000256" key="15">
    <source>
        <dbReference type="ARBA" id="ARBA00031910"/>
    </source>
</evidence>
<reference evidence="20 21" key="1">
    <citation type="submission" date="2021-06" db="EMBL/GenBank/DDBJ databases">
        <title>Falsochrobactrum tianjin sp.nov., a new petroleum-degrading bacteria isolated from oily soils.</title>
        <authorList>
            <person name="Chen G."/>
            <person name="Chen H."/>
            <person name="Tian J."/>
            <person name="Qing J."/>
            <person name="Zhong L."/>
            <person name="Ma W."/>
            <person name="Song Y."/>
            <person name="Cui X."/>
            <person name="Yan B."/>
        </authorList>
    </citation>
    <scope>NUCLEOTIDE SEQUENCE [LARGE SCALE GENOMIC DNA]</scope>
    <source>
        <strain evidence="20 21">TDYN1</strain>
    </source>
</reference>
<protein>
    <recommendedName>
        <fullName evidence="2">DNA-binding transcriptional regulator NtrC</fullName>
    </recommendedName>
    <alternativeName>
        <fullName evidence="14">Nitrogen regulation protein NR(I)</fullName>
    </alternativeName>
    <alternativeName>
        <fullName evidence="15">Nitrogen regulator I</fullName>
    </alternativeName>
</protein>